<dbReference type="InterPro" id="IPR036157">
    <property type="entry name" value="dUTPase-like_sf"/>
</dbReference>
<dbReference type="PANTHER" id="PTHR11241">
    <property type="entry name" value="DEOXYURIDINE 5'-TRIPHOSPHATE NUCLEOTIDOHYDROLASE"/>
    <property type="match status" value="1"/>
</dbReference>
<dbReference type="GO" id="GO:0006226">
    <property type="term" value="P:dUMP biosynthetic process"/>
    <property type="evidence" value="ECO:0007669"/>
    <property type="project" value="InterPro"/>
</dbReference>
<dbReference type="STRING" id="4572.M7ZCA5"/>
<name>M7ZCA5_TRIUA</name>
<keyword evidence="6" id="KW-0378">Hydrolase</keyword>
<sequence length="71" mass="7909">MTMTGVIEEDYHGPVGVVLFNHLEVHFTVKPGDYCTQMIIQVIAPSEAAEVEVLDATVRGEVHRCLNSKPW</sequence>
<dbReference type="SUPFAM" id="SSF51283">
    <property type="entry name" value="dUTPase-like"/>
    <property type="match status" value="1"/>
</dbReference>
<organism evidence="6">
    <name type="scientific">Triticum urartu</name>
    <name type="common">Red wild einkorn</name>
    <name type="synonym">Crithodium urartu</name>
    <dbReference type="NCBI Taxonomy" id="4572"/>
    <lineage>
        <taxon>Eukaryota</taxon>
        <taxon>Viridiplantae</taxon>
        <taxon>Streptophyta</taxon>
        <taxon>Embryophyta</taxon>
        <taxon>Tracheophyta</taxon>
        <taxon>Spermatophyta</taxon>
        <taxon>Magnoliopsida</taxon>
        <taxon>Liliopsida</taxon>
        <taxon>Poales</taxon>
        <taxon>Poaceae</taxon>
        <taxon>BOP clade</taxon>
        <taxon>Pooideae</taxon>
        <taxon>Triticodae</taxon>
        <taxon>Triticeae</taxon>
        <taxon>Triticinae</taxon>
        <taxon>Triticum</taxon>
    </lineage>
</organism>
<evidence type="ECO:0000256" key="4">
    <source>
        <dbReference type="ARBA" id="ARBA00023080"/>
    </source>
</evidence>
<dbReference type="PANTHER" id="PTHR11241:SF0">
    <property type="entry name" value="DEOXYURIDINE 5'-TRIPHOSPHATE NUCLEOTIDOHYDROLASE"/>
    <property type="match status" value="1"/>
</dbReference>
<accession>M7ZCA5</accession>
<dbReference type="AlphaFoldDB" id="M7ZCA5"/>
<dbReference type="InterPro" id="IPR008181">
    <property type="entry name" value="dUTPase"/>
</dbReference>
<evidence type="ECO:0000256" key="1">
    <source>
        <dbReference type="ARBA" id="ARBA00005142"/>
    </source>
</evidence>
<dbReference type="EMBL" id="KD235963">
    <property type="protein sequence ID" value="EMS50015.1"/>
    <property type="molecule type" value="Genomic_DNA"/>
</dbReference>
<dbReference type="GO" id="GO:0004170">
    <property type="term" value="F:dUTP diphosphatase activity"/>
    <property type="evidence" value="ECO:0007669"/>
    <property type="project" value="UniProtKB-EC"/>
</dbReference>
<dbReference type="GO" id="GO:0046081">
    <property type="term" value="P:dUTP catabolic process"/>
    <property type="evidence" value="ECO:0007669"/>
    <property type="project" value="InterPro"/>
</dbReference>
<reference evidence="6" key="1">
    <citation type="journal article" date="2013" name="Nature">
        <title>Draft genome of the wheat A-genome progenitor Triticum urartu.</title>
        <authorList>
            <person name="Ling H.Q."/>
            <person name="Zhao S."/>
            <person name="Liu D."/>
            <person name="Wang J."/>
            <person name="Sun H."/>
            <person name="Zhang C."/>
            <person name="Fan H."/>
            <person name="Li D."/>
            <person name="Dong L."/>
            <person name="Tao Y."/>
            <person name="Gao C."/>
            <person name="Wu H."/>
            <person name="Li Y."/>
            <person name="Cui Y."/>
            <person name="Guo X."/>
            <person name="Zheng S."/>
            <person name="Wang B."/>
            <person name="Yu K."/>
            <person name="Liang Q."/>
            <person name="Yang W."/>
            <person name="Lou X."/>
            <person name="Chen J."/>
            <person name="Feng M."/>
            <person name="Jian J."/>
            <person name="Zhang X."/>
            <person name="Luo G."/>
            <person name="Jiang Y."/>
            <person name="Liu J."/>
            <person name="Wang Z."/>
            <person name="Sha Y."/>
            <person name="Zhang B."/>
            <person name="Wu H."/>
            <person name="Tang D."/>
            <person name="Shen Q."/>
            <person name="Xue P."/>
            <person name="Zou S."/>
            <person name="Wang X."/>
            <person name="Liu X."/>
            <person name="Wang F."/>
            <person name="Yang Y."/>
            <person name="An X."/>
            <person name="Dong Z."/>
            <person name="Zhang K."/>
            <person name="Zhang X."/>
            <person name="Luo M.C."/>
            <person name="Dvorak J."/>
            <person name="Tong Y."/>
            <person name="Wang J."/>
            <person name="Yang H."/>
            <person name="Li Z."/>
            <person name="Wang D."/>
            <person name="Zhang A."/>
            <person name="Wang J."/>
        </authorList>
    </citation>
    <scope>NUCLEOTIDE SEQUENCE</scope>
</reference>
<evidence type="ECO:0000259" key="5">
    <source>
        <dbReference type="Pfam" id="PF00692"/>
    </source>
</evidence>
<keyword evidence="4" id="KW-0546">Nucleotide metabolism</keyword>
<protein>
    <recommendedName>
        <fullName evidence="3">dUTP diphosphatase</fullName>
        <ecNumber evidence="3">3.6.1.23</ecNumber>
    </recommendedName>
</protein>
<gene>
    <name evidence="6" type="ORF">TRIUR3_28692</name>
</gene>
<comment type="similarity">
    <text evidence="2">Belongs to the dUTPase family.</text>
</comment>
<feature type="domain" description="dUTPase-like" evidence="5">
    <location>
        <begin position="3"/>
        <end position="61"/>
    </location>
</feature>
<evidence type="ECO:0000256" key="2">
    <source>
        <dbReference type="ARBA" id="ARBA00006581"/>
    </source>
</evidence>
<comment type="pathway">
    <text evidence="1">Pyrimidine metabolism; dUMP biosynthesis; dUMP from dCTP (dUTP route): step 2/2.</text>
</comment>
<dbReference type="OMA" id="MGTWLID"/>
<dbReference type="eggNOG" id="KOG3370">
    <property type="taxonomic scope" value="Eukaryota"/>
</dbReference>
<proteinExistence type="inferred from homology"/>
<evidence type="ECO:0000256" key="3">
    <source>
        <dbReference type="ARBA" id="ARBA00012379"/>
    </source>
</evidence>
<evidence type="ECO:0000313" key="6">
    <source>
        <dbReference type="EMBL" id="EMS50015.1"/>
    </source>
</evidence>
<dbReference type="GO" id="GO:0000287">
    <property type="term" value="F:magnesium ion binding"/>
    <property type="evidence" value="ECO:0007669"/>
    <property type="project" value="InterPro"/>
</dbReference>
<dbReference type="Pfam" id="PF00692">
    <property type="entry name" value="dUTPase"/>
    <property type="match status" value="1"/>
</dbReference>
<dbReference type="EC" id="3.6.1.23" evidence="3"/>
<dbReference type="Gene3D" id="2.70.40.10">
    <property type="match status" value="1"/>
</dbReference>
<dbReference type="InterPro" id="IPR029054">
    <property type="entry name" value="dUTPase-like"/>
</dbReference>